<dbReference type="Proteomes" id="UP000027432">
    <property type="component" value="Unassembled WGS sequence"/>
</dbReference>
<evidence type="ECO:0000259" key="4">
    <source>
        <dbReference type="PROSITE" id="PS50112"/>
    </source>
</evidence>
<dbReference type="NCBIfam" id="TIGR00229">
    <property type="entry name" value="sensory_box"/>
    <property type="match status" value="1"/>
</dbReference>
<proteinExistence type="predicted"/>
<keyword evidence="2" id="KW-0288">FMN</keyword>
<feature type="domain" description="PAS" evidence="4">
    <location>
        <begin position="32"/>
        <end position="58"/>
    </location>
</feature>
<reference evidence="5 6" key="1">
    <citation type="submission" date="2013-07" db="EMBL/GenBank/DDBJ databases">
        <title>Thioclava pacifica DSM 10166 Genome Sequencing.</title>
        <authorList>
            <person name="Lai Q."/>
            <person name="Shao Z."/>
        </authorList>
    </citation>
    <scope>NUCLEOTIDE SEQUENCE [LARGE SCALE GENOMIC DNA]</scope>
    <source>
        <strain evidence="5 6">DSM 10166</strain>
    </source>
</reference>
<accession>A0A074JK46</accession>
<evidence type="ECO:0000256" key="3">
    <source>
        <dbReference type="ARBA" id="ARBA00022991"/>
    </source>
</evidence>
<dbReference type="Gene3D" id="3.30.450.20">
    <property type="entry name" value="PAS domain"/>
    <property type="match status" value="1"/>
</dbReference>
<dbReference type="RefSeq" id="WP_038072618.1">
    <property type="nucleotide sequence ID" value="NZ_AUND01000001.1"/>
</dbReference>
<dbReference type="eggNOG" id="COG2202">
    <property type="taxonomic scope" value="Bacteria"/>
</dbReference>
<evidence type="ECO:0000256" key="1">
    <source>
        <dbReference type="ARBA" id="ARBA00022630"/>
    </source>
</evidence>
<dbReference type="STRING" id="1353537.TP2_01610"/>
<evidence type="ECO:0000313" key="6">
    <source>
        <dbReference type="Proteomes" id="UP000027432"/>
    </source>
</evidence>
<dbReference type="Pfam" id="PF13426">
    <property type="entry name" value="PAS_9"/>
    <property type="match status" value="1"/>
</dbReference>
<dbReference type="SUPFAM" id="SSF55785">
    <property type="entry name" value="PYP-like sensor domain (PAS domain)"/>
    <property type="match status" value="1"/>
</dbReference>
<name>A0A074JK46_9RHOB</name>
<keyword evidence="1" id="KW-0285">Flavoprotein</keyword>
<gene>
    <name evidence="5" type="ORF">TP2_01610</name>
</gene>
<organism evidence="5 6">
    <name type="scientific">Thioclava pacifica DSM 10166</name>
    <dbReference type="NCBI Taxonomy" id="1353537"/>
    <lineage>
        <taxon>Bacteria</taxon>
        <taxon>Pseudomonadati</taxon>
        <taxon>Pseudomonadota</taxon>
        <taxon>Alphaproteobacteria</taxon>
        <taxon>Rhodobacterales</taxon>
        <taxon>Paracoccaceae</taxon>
        <taxon>Thioclava</taxon>
    </lineage>
</organism>
<dbReference type="CDD" id="cd00130">
    <property type="entry name" value="PAS"/>
    <property type="match status" value="1"/>
</dbReference>
<dbReference type="InterPro" id="IPR000014">
    <property type="entry name" value="PAS"/>
</dbReference>
<dbReference type="EMBL" id="AUND01000001">
    <property type="protein sequence ID" value="KEO56245.1"/>
    <property type="molecule type" value="Genomic_DNA"/>
</dbReference>
<sequence length="183" mass="20069">MAVLQDFDLPEGLVSYCDRSNVALSIASMELEDAPLVYVNDAFLDLTGYAAEDVLGHNCRFLQGGKASDEERGAMRDFIEDGSVAAGRFRVVNERKDGTAFENFVFMSRLRDRSGQTRLILGSQFDLTQAAERAHLRDNDAELLRNTTDLAAISRGFGLAMIGSAKVLSESVSTMATIIYREG</sequence>
<keyword evidence="6" id="KW-1185">Reference proteome</keyword>
<dbReference type="PROSITE" id="PS50112">
    <property type="entry name" value="PAS"/>
    <property type="match status" value="1"/>
</dbReference>
<evidence type="ECO:0000256" key="2">
    <source>
        <dbReference type="ARBA" id="ARBA00022643"/>
    </source>
</evidence>
<dbReference type="InterPro" id="IPR035965">
    <property type="entry name" value="PAS-like_dom_sf"/>
</dbReference>
<keyword evidence="3" id="KW-0157">Chromophore</keyword>
<protein>
    <recommendedName>
        <fullName evidence="4">PAS domain-containing protein</fullName>
    </recommendedName>
</protein>
<dbReference type="AlphaFoldDB" id="A0A074JK46"/>
<dbReference type="PANTHER" id="PTHR47429">
    <property type="entry name" value="PROTEIN TWIN LOV 1"/>
    <property type="match status" value="1"/>
</dbReference>
<dbReference type="OrthoDB" id="489241at2"/>
<dbReference type="PANTHER" id="PTHR47429:SF2">
    <property type="entry name" value="PROTEIN TWIN LOV 1"/>
    <property type="match status" value="1"/>
</dbReference>
<evidence type="ECO:0000313" key="5">
    <source>
        <dbReference type="EMBL" id="KEO56245.1"/>
    </source>
</evidence>
<comment type="caution">
    <text evidence="5">The sequence shown here is derived from an EMBL/GenBank/DDBJ whole genome shotgun (WGS) entry which is preliminary data.</text>
</comment>